<dbReference type="InterPro" id="IPR056785">
    <property type="entry name" value="YkcA/B-like_C"/>
</dbReference>
<feature type="transmembrane region" description="Helical" evidence="9">
    <location>
        <begin position="315"/>
        <end position="333"/>
    </location>
</feature>
<protein>
    <submittedName>
        <fullName evidence="12">Glycosyl transferase</fullName>
    </submittedName>
</protein>
<evidence type="ECO:0000256" key="5">
    <source>
        <dbReference type="ARBA" id="ARBA00022692"/>
    </source>
</evidence>
<feature type="transmembrane region" description="Helical" evidence="9">
    <location>
        <begin position="369"/>
        <end position="390"/>
    </location>
</feature>
<feature type="transmembrane region" description="Helical" evidence="9">
    <location>
        <begin position="199"/>
        <end position="218"/>
    </location>
</feature>
<reference evidence="12 13" key="1">
    <citation type="journal article" date="2019" name="Emerg. Microbes Infect.">
        <title>Comprehensive subspecies identification of 175 nontuberculous mycobacteria species based on 7547 genomic profiles.</title>
        <authorList>
            <person name="Matsumoto Y."/>
            <person name="Kinjo T."/>
            <person name="Motooka D."/>
            <person name="Nabeya D."/>
            <person name="Jung N."/>
            <person name="Uechi K."/>
            <person name="Horii T."/>
            <person name="Iida T."/>
            <person name="Fujita J."/>
            <person name="Nakamura S."/>
        </authorList>
    </citation>
    <scope>NUCLEOTIDE SEQUENCE [LARGE SCALE GENOMIC DNA]</scope>
    <source>
        <strain evidence="12 13">JCM 13323</strain>
    </source>
</reference>
<dbReference type="Pfam" id="PF24878">
    <property type="entry name" value="YkcB_C"/>
    <property type="match status" value="1"/>
</dbReference>
<feature type="region of interest" description="Disordered" evidence="8">
    <location>
        <begin position="1"/>
        <end position="21"/>
    </location>
</feature>
<name>A0A7I7MBX2_9MYCO</name>
<dbReference type="GO" id="GO:0009103">
    <property type="term" value="P:lipopolysaccharide biosynthetic process"/>
    <property type="evidence" value="ECO:0007669"/>
    <property type="project" value="UniProtKB-ARBA"/>
</dbReference>
<evidence type="ECO:0000256" key="3">
    <source>
        <dbReference type="ARBA" id="ARBA00022676"/>
    </source>
</evidence>
<comment type="subcellular location">
    <subcellularLocation>
        <location evidence="1">Cell membrane</location>
        <topology evidence="1">Multi-pass membrane protein</topology>
    </subcellularLocation>
</comment>
<feature type="transmembrane region" description="Helical" evidence="9">
    <location>
        <begin position="397"/>
        <end position="416"/>
    </location>
</feature>
<keyword evidence="7 9" id="KW-0472">Membrane</keyword>
<sequence length="631" mass="64472">MTLAADIPVSTTPAPSPERPNRWTRPALVALLAGTAVLYLWGLGSSGWANDFYAAAAQAGTQSWKAWLFGSLDAGNAITVDKPPAAIWVMALSGRLFGFSPFTMLLPQALMGVASVGVLYAAVRRVSAPGAGLLAGLALAVTPVAASMFRYNNPDALLVLLLVVAAYLMVRAIESGATRWVVGTGVVLGFAFLTKMLQAFLVVPGLAIAFLVAAPVAFWPRVGKLAAGAAAMIATAGPFLALVSLWPADSRPYIGGSTDNSLLQLALGYNGIQRVMGGEGGMPGGGDRPGGGAALFFGGEPGIGRMFGASFGAEASWLLPAALIGLVAGLWFTRRTARTAAVRSSLLLWGGWLLVTAAVFSFMDGTIHPYYTLALAPAVAALVGICATELWRGRQFWAPRAVLAVMSAVTGVWSFILLDRAPDWQPWLRWVVLVGSIIVAAIIAAGVHRLGRFTVAVATAAILLGGAGSAAYAIETAAHAPSGPGAMAGPAAAHADFGGFGGPGGAGGPGGPDGPGGFGKAVSENTKLQNLVKVTDNRWAAASVGSMTAGSLELQTGTSVMAIGGFTGSDDSPTLAQFQAYVADGQVRYFIAGGHRGPRGDSGAAAEITAWVEKTFAPMDVGGTTVYDLAR</sequence>
<keyword evidence="5 9" id="KW-0812">Transmembrane</keyword>
<feature type="transmembrane region" description="Helical" evidence="9">
    <location>
        <begin position="225"/>
        <end position="246"/>
    </location>
</feature>
<feature type="compositionally biased region" description="Gly residues" evidence="8">
    <location>
        <begin position="502"/>
        <end position="519"/>
    </location>
</feature>
<feature type="transmembrane region" description="Helical" evidence="9">
    <location>
        <begin position="345"/>
        <end position="363"/>
    </location>
</feature>
<feature type="transmembrane region" description="Helical" evidence="9">
    <location>
        <begin position="105"/>
        <end position="123"/>
    </location>
</feature>
<feature type="transmembrane region" description="Helical" evidence="9">
    <location>
        <begin position="428"/>
        <end position="447"/>
    </location>
</feature>
<feature type="region of interest" description="Disordered" evidence="8">
    <location>
        <begin position="502"/>
        <end position="521"/>
    </location>
</feature>
<keyword evidence="4 12" id="KW-0808">Transferase</keyword>
<evidence type="ECO:0000313" key="13">
    <source>
        <dbReference type="Proteomes" id="UP000466514"/>
    </source>
</evidence>
<feature type="transmembrane region" description="Helical" evidence="9">
    <location>
        <begin position="27"/>
        <end position="44"/>
    </location>
</feature>
<feature type="domain" description="Glycosyltransferase RgtA/B/C/D-like" evidence="10">
    <location>
        <begin position="81"/>
        <end position="234"/>
    </location>
</feature>
<dbReference type="AlphaFoldDB" id="A0A7I7MBX2"/>
<evidence type="ECO:0000256" key="4">
    <source>
        <dbReference type="ARBA" id="ARBA00022679"/>
    </source>
</evidence>
<dbReference type="RefSeq" id="WP_163722570.1">
    <property type="nucleotide sequence ID" value="NZ_AP022574.1"/>
</dbReference>
<dbReference type="Pfam" id="PF13231">
    <property type="entry name" value="PMT_2"/>
    <property type="match status" value="1"/>
</dbReference>
<evidence type="ECO:0000256" key="6">
    <source>
        <dbReference type="ARBA" id="ARBA00022989"/>
    </source>
</evidence>
<feature type="transmembrane region" description="Helical" evidence="9">
    <location>
        <begin position="454"/>
        <end position="474"/>
    </location>
</feature>
<dbReference type="GO" id="GO:0016763">
    <property type="term" value="F:pentosyltransferase activity"/>
    <property type="evidence" value="ECO:0007669"/>
    <property type="project" value="TreeGrafter"/>
</dbReference>
<evidence type="ECO:0000313" key="12">
    <source>
        <dbReference type="EMBL" id="BBX68983.1"/>
    </source>
</evidence>
<dbReference type="InterPro" id="IPR038731">
    <property type="entry name" value="RgtA/B/C-like"/>
</dbReference>
<evidence type="ECO:0000256" key="2">
    <source>
        <dbReference type="ARBA" id="ARBA00022475"/>
    </source>
</evidence>
<accession>A0A7I7MBX2</accession>
<dbReference type="GO" id="GO:0010041">
    <property type="term" value="P:response to iron(III) ion"/>
    <property type="evidence" value="ECO:0007669"/>
    <property type="project" value="TreeGrafter"/>
</dbReference>
<dbReference type="KEGG" id="mpsc:MPSYJ_24440"/>
<keyword evidence="3" id="KW-0328">Glycosyltransferase</keyword>
<dbReference type="PANTHER" id="PTHR33908">
    <property type="entry name" value="MANNOSYLTRANSFERASE YKCB-RELATED"/>
    <property type="match status" value="1"/>
</dbReference>
<dbReference type="EMBL" id="AP022574">
    <property type="protein sequence ID" value="BBX68983.1"/>
    <property type="molecule type" value="Genomic_DNA"/>
</dbReference>
<gene>
    <name evidence="12" type="ORF">MPSYJ_24440</name>
</gene>
<feature type="transmembrane region" description="Helical" evidence="9">
    <location>
        <begin position="155"/>
        <end position="170"/>
    </location>
</feature>
<dbReference type="InterPro" id="IPR050297">
    <property type="entry name" value="LipidA_mod_glycosyltrf_83"/>
</dbReference>
<keyword evidence="2" id="KW-1003">Cell membrane</keyword>
<dbReference type="GO" id="GO:0005886">
    <property type="term" value="C:plasma membrane"/>
    <property type="evidence" value="ECO:0007669"/>
    <property type="project" value="UniProtKB-SubCell"/>
</dbReference>
<evidence type="ECO:0000259" key="10">
    <source>
        <dbReference type="Pfam" id="PF13231"/>
    </source>
</evidence>
<dbReference type="Proteomes" id="UP000466514">
    <property type="component" value="Chromosome"/>
</dbReference>
<evidence type="ECO:0000256" key="1">
    <source>
        <dbReference type="ARBA" id="ARBA00004651"/>
    </source>
</evidence>
<feature type="domain" description="Putative mannosyltransferase YkcA/B-like C-terminal" evidence="11">
    <location>
        <begin position="535"/>
        <end position="614"/>
    </location>
</feature>
<evidence type="ECO:0000256" key="9">
    <source>
        <dbReference type="SAM" id="Phobius"/>
    </source>
</evidence>
<feature type="transmembrane region" description="Helical" evidence="9">
    <location>
        <begin position="130"/>
        <end position="149"/>
    </location>
</feature>
<evidence type="ECO:0000256" key="7">
    <source>
        <dbReference type="ARBA" id="ARBA00023136"/>
    </source>
</evidence>
<evidence type="ECO:0000259" key="11">
    <source>
        <dbReference type="Pfam" id="PF24878"/>
    </source>
</evidence>
<keyword evidence="13" id="KW-1185">Reference proteome</keyword>
<evidence type="ECO:0000256" key="8">
    <source>
        <dbReference type="SAM" id="MobiDB-lite"/>
    </source>
</evidence>
<organism evidence="12 13">
    <name type="scientific">Mycolicibacterium psychrotolerans</name>
    <dbReference type="NCBI Taxonomy" id="216929"/>
    <lineage>
        <taxon>Bacteria</taxon>
        <taxon>Bacillati</taxon>
        <taxon>Actinomycetota</taxon>
        <taxon>Actinomycetes</taxon>
        <taxon>Mycobacteriales</taxon>
        <taxon>Mycobacteriaceae</taxon>
        <taxon>Mycolicibacterium</taxon>
    </lineage>
</organism>
<dbReference type="PANTHER" id="PTHR33908:SF3">
    <property type="entry name" value="UNDECAPRENYL PHOSPHATE-ALPHA-4-AMINO-4-DEOXY-L-ARABINOSE ARABINOSYL TRANSFERASE"/>
    <property type="match status" value="1"/>
</dbReference>
<proteinExistence type="predicted"/>
<keyword evidence="6 9" id="KW-1133">Transmembrane helix</keyword>